<sequence length="98" mass="10378">MNPIFLTLTTLLCLSVLVESQTCSWSTWGEWSTCSDTCGNCGSQQRTRTCTQTSTTTTCTCTGDSSSQQTCAPSVCKFPRASCCTGSPASVNGMFECA</sequence>
<dbReference type="Pfam" id="PF00090">
    <property type="entry name" value="TSP_1"/>
    <property type="match status" value="1"/>
</dbReference>
<dbReference type="AlphaFoldDB" id="A0A1I7TP49"/>
<dbReference type="PRINTS" id="PR01705">
    <property type="entry name" value="TSP1REPEAT"/>
</dbReference>
<dbReference type="InterPro" id="IPR036383">
    <property type="entry name" value="TSP1_rpt_sf"/>
</dbReference>
<dbReference type="PROSITE" id="PS50092">
    <property type="entry name" value="TSP1"/>
    <property type="match status" value="1"/>
</dbReference>
<dbReference type="InterPro" id="IPR000884">
    <property type="entry name" value="TSP1_rpt"/>
</dbReference>
<keyword evidence="1" id="KW-0732">Signal</keyword>
<dbReference type="eggNOG" id="ENOG502TIQ2">
    <property type="taxonomic scope" value="Eukaryota"/>
</dbReference>
<dbReference type="Proteomes" id="UP000095282">
    <property type="component" value="Unplaced"/>
</dbReference>
<dbReference type="PANTHER" id="PTHR31507:SF10">
    <property type="entry name" value="SHKT DOMAIN-CONTAINING PROTEIN"/>
    <property type="match status" value="1"/>
</dbReference>
<dbReference type="SMART" id="SM00209">
    <property type="entry name" value="TSP1"/>
    <property type="match status" value="1"/>
</dbReference>
<evidence type="ECO:0000256" key="1">
    <source>
        <dbReference type="SAM" id="SignalP"/>
    </source>
</evidence>
<feature type="signal peptide" evidence="1">
    <location>
        <begin position="1"/>
        <end position="20"/>
    </location>
</feature>
<protein>
    <submittedName>
        <fullName evidence="3">Uncharacterized protein</fullName>
    </submittedName>
</protein>
<accession>A0A1I7TP49</accession>
<keyword evidence="2" id="KW-1185">Reference proteome</keyword>
<feature type="chain" id="PRO_5009307881" evidence="1">
    <location>
        <begin position="21"/>
        <end position="98"/>
    </location>
</feature>
<dbReference type="Gene3D" id="2.20.100.10">
    <property type="entry name" value="Thrombospondin type-1 (TSP1) repeat"/>
    <property type="match status" value="1"/>
</dbReference>
<organism evidence="2 3">
    <name type="scientific">Caenorhabditis tropicalis</name>
    <dbReference type="NCBI Taxonomy" id="1561998"/>
    <lineage>
        <taxon>Eukaryota</taxon>
        <taxon>Metazoa</taxon>
        <taxon>Ecdysozoa</taxon>
        <taxon>Nematoda</taxon>
        <taxon>Chromadorea</taxon>
        <taxon>Rhabditida</taxon>
        <taxon>Rhabditina</taxon>
        <taxon>Rhabditomorpha</taxon>
        <taxon>Rhabditoidea</taxon>
        <taxon>Rhabditidae</taxon>
        <taxon>Peloderinae</taxon>
        <taxon>Caenorhabditis</taxon>
    </lineage>
</organism>
<dbReference type="SUPFAM" id="SSF82895">
    <property type="entry name" value="TSP-1 type 1 repeat"/>
    <property type="match status" value="1"/>
</dbReference>
<dbReference type="WBParaSite" id="Csp11.Scaffold629.g10377.t1">
    <property type="protein sequence ID" value="Csp11.Scaffold629.g10377.t1"/>
    <property type="gene ID" value="Csp11.Scaffold629.g10377"/>
</dbReference>
<name>A0A1I7TP49_9PELO</name>
<proteinExistence type="predicted"/>
<evidence type="ECO:0000313" key="3">
    <source>
        <dbReference type="WBParaSite" id="Csp11.Scaffold629.g10377.t1"/>
    </source>
</evidence>
<dbReference type="PANTHER" id="PTHR31507">
    <property type="entry name" value="PROTEIN CBG15923"/>
    <property type="match status" value="1"/>
</dbReference>
<evidence type="ECO:0000313" key="2">
    <source>
        <dbReference type="Proteomes" id="UP000095282"/>
    </source>
</evidence>
<dbReference type="STRING" id="1561998.A0A1I7TP49"/>
<reference evidence="3" key="1">
    <citation type="submission" date="2016-11" db="UniProtKB">
        <authorList>
            <consortium name="WormBaseParasite"/>
        </authorList>
    </citation>
    <scope>IDENTIFICATION</scope>
</reference>